<gene>
    <name evidence="2" type="ORF">GDO81_005152</name>
</gene>
<comment type="caution">
    <text evidence="2">The sequence shown here is derived from an EMBL/GenBank/DDBJ whole genome shotgun (WGS) entry which is preliminary data.</text>
</comment>
<dbReference type="EMBL" id="WNYA01000002">
    <property type="protein sequence ID" value="KAG8585790.1"/>
    <property type="molecule type" value="Genomic_DNA"/>
</dbReference>
<dbReference type="AlphaFoldDB" id="A0AAV7CLA9"/>
<name>A0AAV7CLA9_ENGPU</name>
<evidence type="ECO:0000313" key="2">
    <source>
        <dbReference type="EMBL" id="KAG8585790.1"/>
    </source>
</evidence>
<proteinExistence type="predicted"/>
<evidence type="ECO:0000256" key="1">
    <source>
        <dbReference type="SAM" id="MobiDB-lite"/>
    </source>
</evidence>
<reference evidence="2" key="1">
    <citation type="thesis" date="2020" institute="ProQuest LLC" country="789 East Eisenhower Parkway, Ann Arbor, MI, USA">
        <title>Comparative Genomics and Chromosome Evolution.</title>
        <authorList>
            <person name="Mudd A.B."/>
        </authorList>
    </citation>
    <scope>NUCLEOTIDE SEQUENCE</scope>
    <source>
        <strain evidence="2">237g6f4</strain>
        <tissue evidence="2">Blood</tissue>
    </source>
</reference>
<protein>
    <submittedName>
        <fullName evidence="2">Uncharacterized protein</fullName>
    </submittedName>
</protein>
<keyword evidence="3" id="KW-1185">Reference proteome</keyword>
<sequence>MQGPEEILPASSVHHTDCEKSEYTGAEIKKGVLWHNTLLCEKQKSKGLEKFGNHSTRQEYPRKMAAQSGGRVGFGGKGGGEGQEWKFQDSPVNNALR</sequence>
<dbReference type="Proteomes" id="UP000824782">
    <property type="component" value="Unassembled WGS sequence"/>
</dbReference>
<feature type="compositionally biased region" description="Basic and acidic residues" evidence="1">
    <location>
        <begin position="50"/>
        <end position="62"/>
    </location>
</feature>
<feature type="compositionally biased region" description="Gly residues" evidence="1">
    <location>
        <begin position="70"/>
        <end position="82"/>
    </location>
</feature>
<accession>A0AAV7CLA9</accession>
<feature type="region of interest" description="Disordered" evidence="1">
    <location>
        <begin position="50"/>
        <end position="97"/>
    </location>
</feature>
<evidence type="ECO:0000313" key="3">
    <source>
        <dbReference type="Proteomes" id="UP000824782"/>
    </source>
</evidence>
<organism evidence="2 3">
    <name type="scientific">Engystomops pustulosus</name>
    <name type="common">Tungara frog</name>
    <name type="synonym">Physalaemus pustulosus</name>
    <dbReference type="NCBI Taxonomy" id="76066"/>
    <lineage>
        <taxon>Eukaryota</taxon>
        <taxon>Metazoa</taxon>
        <taxon>Chordata</taxon>
        <taxon>Craniata</taxon>
        <taxon>Vertebrata</taxon>
        <taxon>Euteleostomi</taxon>
        <taxon>Amphibia</taxon>
        <taxon>Batrachia</taxon>
        <taxon>Anura</taxon>
        <taxon>Neobatrachia</taxon>
        <taxon>Hyloidea</taxon>
        <taxon>Leptodactylidae</taxon>
        <taxon>Leiuperinae</taxon>
        <taxon>Engystomops</taxon>
    </lineage>
</organism>